<dbReference type="GO" id="GO:0030424">
    <property type="term" value="C:axon"/>
    <property type="evidence" value="ECO:0007669"/>
    <property type="project" value="TreeGrafter"/>
</dbReference>
<organism evidence="3 4">
    <name type="scientific">Chironomus riparius</name>
    <dbReference type="NCBI Taxonomy" id="315576"/>
    <lineage>
        <taxon>Eukaryota</taxon>
        <taxon>Metazoa</taxon>
        <taxon>Ecdysozoa</taxon>
        <taxon>Arthropoda</taxon>
        <taxon>Hexapoda</taxon>
        <taxon>Insecta</taxon>
        <taxon>Pterygota</taxon>
        <taxon>Neoptera</taxon>
        <taxon>Endopterygota</taxon>
        <taxon>Diptera</taxon>
        <taxon>Nematocera</taxon>
        <taxon>Chironomoidea</taxon>
        <taxon>Chironomidae</taxon>
        <taxon>Chironominae</taxon>
        <taxon>Chironomus</taxon>
    </lineage>
</organism>
<feature type="region of interest" description="Disordered" evidence="1">
    <location>
        <begin position="1125"/>
        <end position="1152"/>
    </location>
</feature>
<keyword evidence="4" id="KW-1185">Reference proteome</keyword>
<feature type="region of interest" description="Disordered" evidence="1">
    <location>
        <begin position="1292"/>
        <end position="1314"/>
    </location>
</feature>
<feature type="region of interest" description="Disordered" evidence="1">
    <location>
        <begin position="1"/>
        <end position="86"/>
    </location>
</feature>
<reference evidence="3" key="2">
    <citation type="submission" date="2022-10" db="EMBL/GenBank/DDBJ databases">
        <authorList>
            <consortium name="ENA_rothamsted_submissions"/>
            <consortium name="culmorum"/>
            <person name="King R."/>
        </authorList>
    </citation>
    <scope>NUCLEOTIDE SEQUENCE</scope>
</reference>
<evidence type="ECO:0000259" key="2">
    <source>
        <dbReference type="SMART" id="SM00325"/>
    </source>
</evidence>
<dbReference type="Gene3D" id="2.30.29.30">
    <property type="entry name" value="Pleckstrin-homology domain (PH domain)/Phosphotyrosine-binding domain (PTB)"/>
    <property type="match status" value="1"/>
</dbReference>
<feature type="region of interest" description="Disordered" evidence="1">
    <location>
        <begin position="300"/>
        <end position="322"/>
    </location>
</feature>
<dbReference type="InterPro" id="IPR035899">
    <property type="entry name" value="DBL_dom_sf"/>
</dbReference>
<feature type="domain" description="DH" evidence="2">
    <location>
        <begin position="705"/>
        <end position="892"/>
    </location>
</feature>
<dbReference type="SUPFAM" id="SSF48065">
    <property type="entry name" value="DBL homology domain (DH-domain)"/>
    <property type="match status" value="1"/>
</dbReference>
<dbReference type="GO" id="GO:0005886">
    <property type="term" value="C:plasma membrane"/>
    <property type="evidence" value="ECO:0007669"/>
    <property type="project" value="TreeGrafter"/>
</dbReference>
<dbReference type="PANTHER" id="PTHR13217">
    <property type="entry name" value="PLECKSTRIN HOMOLOGY DOMAIN-CONTAINING FAMILY G MEMBER 7"/>
    <property type="match status" value="1"/>
</dbReference>
<proteinExistence type="predicted"/>
<dbReference type="Pfam" id="PF00621">
    <property type="entry name" value="RhoGEF"/>
    <property type="match status" value="1"/>
</dbReference>
<dbReference type="SMART" id="SM00325">
    <property type="entry name" value="RhoGEF"/>
    <property type="match status" value="1"/>
</dbReference>
<feature type="compositionally biased region" description="Polar residues" evidence="1">
    <location>
        <begin position="1199"/>
        <end position="1208"/>
    </location>
</feature>
<reference evidence="3" key="1">
    <citation type="submission" date="2022-01" db="EMBL/GenBank/DDBJ databases">
        <authorList>
            <person name="King R."/>
        </authorList>
    </citation>
    <scope>NUCLEOTIDE SEQUENCE</scope>
</reference>
<dbReference type="CDD" id="cd13244">
    <property type="entry name" value="PH_PLEKHG5_G6"/>
    <property type="match status" value="1"/>
</dbReference>
<name>A0A9P0IHP8_9DIPT</name>
<feature type="compositionally biased region" description="Polar residues" evidence="1">
    <location>
        <begin position="1137"/>
        <end position="1152"/>
    </location>
</feature>
<accession>A0A9P0IHP8</accession>
<dbReference type="SUPFAM" id="SSF50729">
    <property type="entry name" value="PH domain-like"/>
    <property type="match status" value="1"/>
</dbReference>
<dbReference type="InterPro" id="IPR011993">
    <property type="entry name" value="PH-like_dom_sf"/>
</dbReference>
<feature type="compositionally biased region" description="Polar residues" evidence="1">
    <location>
        <begin position="194"/>
        <end position="203"/>
    </location>
</feature>
<feature type="compositionally biased region" description="Polar residues" evidence="1">
    <location>
        <begin position="1294"/>
        <end position="1308"/>
    </location>
</feature>
<gene>
    <name evidence="3" type="ORF">CHIRRI_LOCUS116</name>
</gene>
<dbReference type="PANTHER" id="PTHR13217:SF11">
    <property type="entry name" value="PLECKSTRIN HOMOLOGY DOMAIN-CONTAINING FAMILY G MEMBER 5"/>
    <property type="match status" value="1"/>
</dbReference>
<dbReference type="EMBL" id="OU895877">
    <property type="protein sequence ID" value="CAH1707255.1"/>
    <property type="molecule type" value="Genomic_DNA"/>
</dbReference>
<feature type="compositionally biased region" description="Polar residues" evidence="1">
    <location>
        <begin position="305"/>
        <end position="322"/>
    </location>
</feature>
<feature type="region of interest" description="Disordered" evidence="1">
    <location>
        <begin position="174"/>
        <end position="208"/>
    </location>
</feature>
<dbReference type="Gene3D" id="1.20.900.10">
    <property type="entry name" value="Dbl homology (DH) domain"/>
    <property type="match status" value="1"/>
</dbReference>
<dbReference type="Proteomes" id="UP001153620">
    <property type="component" value="Chromosome 1"/>
</dbReference>
<dbReference type="GO" id="GO:0005085">
    <property type="term" value="F:guanyl-nucleotide exchange factor activity"/>
    <property type="evidence" value="ECO:0007669"/>
    <property type="project" value="InterPro"/>
</dbReference>
<dbReference type="GO" id="GO:0007266">
    <property type="term" value="P:Rho protein signal transduction"/>
    <property type="evidence" value="ECO:0007669"/>
    <property type="project" value="TreeGrafter"/>
</dbReference>
<dbReference type="GO" id="GO:0043542">
    <property type="term" value="P:endothelial cell migration"/>
    <property type="evidence" value="ECO:0007669"/>
    <property type="project" value="TreeGrafter"/>
</dbReference>
<feature type="compositionally biased region" description="Low complexity" evidence="1">
    <location>
        <begin position="36"/>
        <end position="56"/>
    </location>
</feature>
<evidence type="ECO:0000256" key="1">
    <source>
        <dbReference type="SAM" id="MobiDB-lite"/>
    </source>
</evidence>
<sequence length="1314" mass="148792">MNTSGKNSRKNTAKPVPKKKVKQHPQNQNTKVNETKSSSIKANNNNNNNKISINNNVKKDVSEIPSTKKAPVVDVPTTKKSEEPTTKKLERSNSFIERTLSKIYNKLSDSIDNLTKIGTVKEATTIDTPIPNGSSPFKFQRSLTLNSFQLKKNYRKSILENSRLEKLSEEKICESDKLRTPSTPPKSPSPVTLRSRSPTTFRQSMPAGSYDNVDFLKPPKLERSDSFISLIKRKISFNESKPPATMNSNWAVSLQNLQQIDNMVSYEDLSFVDYDKFNRYEVQIDKMLKRLHRKNMARNDDNKITKSSHQDTTQSYDNGNGINNSVVLRRRMTKVSSVGDFNKNLDREKNLYRQSIDSNKLKLLSSINLDSHRWSQVLDEHNDPIEWLSLEKNSPQENLNLISNDENDSPVKSSMSSLQKQNERMSTMDIHKMVVTRKTQSCENFQSNKNLNDTYGDLIMLKSKSLTHLDRIQPQINISSNNIPYKVSSSEYFSVCFDTENGFKDKDEIFIAATKGIALGDSLRQAMIQRSLSFSRISVIDYGMNNSNELGIPQYFGPLHVNTDIGILAGHSLLVTEKENVQKKSGHYVLKKANSVGYRTTTSRLFSSVSTEECIETNDTTKVTKQTKQRLWSLQLFGVKNPHQNQLCELLNTYTKNGVPKSKSSYINSEYSDEALEALYGLPQSWRDFVNPCDISETETKIQSAIWELVTTEVDYIHAIQTVTDLFLSCLEGIQSENLLKDIDQHKLFSNIRDIVDVNLKLWSLYLYPMVKHSMLTGHLMRIDYFQQGFTNFACIFEPYTKYCAEQVLCQNYCKELNRNNALFTSYLAWCEAQKECNRLRLADILVRPMQRLTKYNLLLSAIRKHLGEETEAEIMDNMIHSVDEFVCSVNSHLTTRQENERLKGIMARIESYDVVDSSNESLEKLIKQYSQMFDLCAPMKGCVISQGRYLFLEGDMKYKDNNAKMDVHCFLLTDILLICKQTAKKGHGNLKVIRQPFMTDRLVIKLKEKENAIHCVYLNDFNMVIAAFVLQCTEAKNWYEGITKARHIFSKLKQGTFVDAQGHSVKVPQQHHYLLNNTDSISIRKSPVGSSIVSSLNNSHSGSVELNESKTVSVDFDKTNSISSDEGSYNLHKAHSSASNRKLRQTSSNSLTVQTFSTHLNQSMPNLTSGPYHTNSHSTLLCVPGATKSHSAHSSHSGNLLSPSQRGISYPPPSPTRATLRRGFAFSSSINNKNPPLIKSRNVTSQHSINWTQQQSMAAQQQLGLMATAAGTASSTLQAQSSQIQVVYEPVEQSKSTDATNQQVIDSTRNETT</sequence>
<feature type="compositionally biased region" description="Basic and acidic residues" evidence="1">
    <location>
        <begin position="77"/>
        <end position="86"/>
    </location>
</feature>
<evidence type="ECO:0000313" key="4">
    <source>
        <dbReference type="Proteomes" id="UP001153620"/>
    </source>
</evidence>
<feature type="compositionally biased region" description="Basic residues" evidence="1">
    <location>
        <begin position="7"/>
        <end position="23"/>
    </location>
</feature>
<dbReference type="InterPro" id="IPR000219">
    <property type="entry name" value="DH_dom"/>
</dbReference>
<dbReference type="InterPro" id="IPR040181">
    <property type="entry name" value="PKHG5/7"/>
</dbReference>
<dbReference type="GO" id="GO:0030139">
    <property type="term" value="C:endocytic vesicle"/>
    <property type="evidence" value="ECO:0007669"/>
    <property type="project" value="TreeGrafter"/>
</dbReference>
<feature type="region of interest" description="Disordered" evidence="1">
    <location>
        <begin position="1187"/>
        <end position="1220"/>
    </location>
</feature>
<protein>
    <recommendedName>
        <fullName evidence="2">DH domain-containing protein</fullName>
    </recommendedName>
</protein>
<evidence type="ECO:0000313" key="3">
    <source>
        <dbReference type="EMBL" id="CAH1707255.1"/>
    </source>
</evidence>